<evidence type="ECO:0000256" key="5">
    <source>
        <dbReference type="ARBA" id="ARBA00022833"/>
    </source>
</evidence>
<keyword evidence="3" id="KW-0677">Repeat</keyword>
<feature type="region of interest" description="Disordered" evidence="8">
    <location>
        <begin position="377"/>
        <end position="396"/>
    </location>
</feature>
<dbReference type="PANTHER" id="PTHR16515:SF49">
    <property type="entry name" value="GASTRULA ZINC FINGER PROTEIN XLCGF49.1-LIKE-RELATED"/>
    <property type="match status" value="1"/>
</dbReference>
<name>A0A0P7V807_SCLFO</name>
<keyword evidence="4 7" id="KW-0863">Zinc-finger</keyword>
<feature type="region of interest" description="Disordered" evidence="8">
    <location>
        <begin position="30"/>
        <end position="57"/>
    </location>
</feature>
<dbReference type="PROSITE" id="PS50157">
    <property type="entry name" value="ZINC_FINGER_C2H2_2"/>
    <property type="match status" value="2"/>
</dbReference>
<dbReference type="InterPro" id="IPR036236">
    <property type="entry name" value="Znf_C2H2_sf"/>
</dbReference>
<dbReference type="STRING" id="113540.ENSSFOP00015009407"/>
<dbReference type="EMBL" id="JARO02000526">
    <property type="protein sequence ID" value="KPP78263.1"/>
    <property type="molecule type" value="Genomic_DNA"/>
</dbReference>
<feature type="compositionally biased region" description="Polar residues" evidence="8">
    <location>
        <begin position="41"/>
        <end position="54"/>
    </location>
</feature>
<dbReference type="InterPro" id="IPR050331">
    <property type="entry name" value="Zinc_finger"/>
</dbReference>
<dbReference type="GO" id="GO:0010468">
    <property type="term" value="P:regulation of gene expression"/>
    <property type="evidence" value="ECO:0007669"/>
    <property type="project" value="TreeGrafter"/>
</dbReference>
<feature type="compositionally biased region" description="Low complexity" evidence="8">
    <location>
        <begin position="249"/>
        <end position="260"/>
    </location>
</feature>
<comment type="subcellular location">
    <subcellularLocation>
        <location evidence="1">Nucleus</location>
    </subcellularLocation>
</comment>
<dbReference type="Gene3D" id="3.30.160.60">
    <property type="entry name" value="Classic Zinc Finger"/>
    <property type="match status" value="2"/>
</dbReference>
<feature type="region of interest" description="Disordered" evidence="8">
    <location>
        <begin position="242"/>
        <end position="282"/>
    </location>
</feature>
<feature type="domain" description="C2H2-type" evidence="9">
    <location>
        <begin position="528"/>
        <end position="556"/>
    </location>
</feature>
<sequence>MGLHIFARLLSQNHTKEGFRCDCVTRRAGGTRNQEMKSQEQKMNQSALKSQVQNDPKRPCATKSLQFRNIAPKAPSAVPSQAVLTCRSPSSLAEATTPVSPRSIVVPAQNYALMQVAGREGTFSLVALPPSVSTQPPQPQMIQKDTSVQGHLKLPIPRYQPARSKSAPEKSKHQELQRPSKESRSTRAVTRQRPAGSAETLSAAEPMVPVQPTDSGSAGVPPLGLLTDNPVQCPGIQAKVPVDKEKADPAAPSTSASGGAKETLAPGLFLSGNSSSTKAEEERNTKSCLVELTLPPATTVLSPAVISKAVRLVSSPPKGKLPILPYPRKKNVASPVAKLKPRCPETQSYVVSSSPLTTTTAATTEVVYQKQVSVSTRQNLPQENGNNSSSMGSCTLKPVGKKRVKKRKVFEEMAFEARKKRSLSFSRRVTEKPAQAGPTEKTIDISKKYRSIMPKPLLMWERPPQLVAVSSFPAPQHLDHDFVLRAPEGAHVTPGSRQPHRCPVCSRCFRLRSHLQSHVRSHANSRPHVCPTCGKGFAYLGGLSAHAKRHHRSEGRPRSSLHCQFCEKAFGYVGVYFSHLREVHRVILTVEPSISQHEDDIPIEGMMSPDSADEQEGPVELQIKCGRCQATTPTFADMRLHLLHVHGEQVPERGEWLGRRQAEDELVRHAAHYWRELNERKNLATGYICEEEDDFLPFPKFKRDTSPLDQGEPEGIEGPTGDAKASSKCVTLMSGSSFNCLLCSLLLNSKEELLDHWRSWHHCADPTLLWNAFCSYLGPGRPTKEEEEENF</sequence>
<feature type="compositionally biased region" description="Polar residues" evidence="8">
    <location>
        <begin position="377"/>
        <end position="393"/>
    </location>
</feature>
<dbReference type="SUPFAM" id="SSF57667">
    <property type="entry name" value="beta-beta-alpha zinc fingers"/>
    <property type="match status" value="1"/>
</dbReference>
<evidence type="ECO:0000313" key="10">
    <source>
        <dbReference type="EMBL" id="KPP78263.1"/>
    </source>
</evidence>
<dbReference type="AlphaFoldDB" id="A0A0P7V807"/>
<dbReference type="PANTHER" id="PTHR16515">
    <property type="entry name" value="PR DOMAIN ZINC FINGER PROTEIN"/>
    <property type="match status" value="1"/>
</dbReference>
<comment type="caution">
    <text evidence="10">The sequence shown here is derived from an EMBL/GenBank/DDBJ whole genome shotgun (WGS) entry which is preliminary data.</text>
</comment>
<dbReference type="GO" id="GO:0005634">
    <property type="term" value="C:nucleus"/>
    <property type="evidence" value="ECO:0007669"/>
    <property type="project" value="UniProtKB-SubCell"/>
</dbReference>
<keyword evidence="5" id="KW-0862">Zinc</keyword>
<proteinExistence type="predicted"/>
<evidence type="ECO:0000256" key="3">
    <source>
        <dbReference type="ARBA" id="ARBA00022737"/>
    </source>
</evidence>
<evidence type="ECO:0000313" key="11">
    <source>
        <dbReference type="Proteomes" id="UP000034805"/>
    </source>
</evidence>
<evidence type="ECO:0000256" key="7">
    <source>
        <dbReference type="PROSITE-ProRule" id="PRU00042"/>
    </source>
</evidence>
<dbReference type="Proteomes" id="UP000034805">
    <property type="component" value="Unassembled WGS sequence"/>
</dbReference>
<dbReference type="GO" id="GO:0008270">
    <property type="term" value="F:zinc ion binding"/>
    <property type="evidence" value="ECO:0007669"/>
    <property type="project" value="UniProtKB-KW"/>
</dbReference>
<feature type="compositionally biased region" description="Basic and acidic residues" evidence="8">
    <location>
        <begin position="166"/>
        <end position="185"/>
    </location>
</feature>
<gene>
    <name evidence="10" type="ORF">Z043_102242</name>
</gene>
<reference evidence="10 11" key="1">
    <citation type="submission" date="2015-08" db="EMBL/GenBank/DDBJ databases">
        <title>The genome of the Asian arowana (Scleropages formosus).</title>
        <authorList>
            <person name="Tan M.H."/>
            <person name="Gan H.M."/>
            <person name="Croft L.J."/>
            <person name="Austin C.M."/>
        </authorList>
    </citation>
    <scope>NUCLEOTIDE SEQUENCE [LARGE SCALE GENOMIC DNA]</scope>
    <source>
        <strain evidence="10">Aro1</strain>
    </source>
</reference>
<dbReference type="SMART" id="SM00355">
    <property type="entry name" value="ZnF_C2H2"/>
    <property type="match status" value="5"/>
</dbReference>
<feature type="domain" description="C2H2-type" evidence="9">
    <location>
        <begin position="500"/>
        <end position="527"/>
    </location>
</feature>
<evidence type="ECO:0000256" key="2">
    <source>
        <dbReference type="ARBA" id="ARBA00022723"/>
    </source>
</evidence>
<evidence type="ECO:0000256" key="6">
    <source>
        <dbReference type="ARBA" id="ARBA00023242"/>
    </source>
</evidence>
<keyword evidence="6" id="KW-0539">Nucleus</keyword>
<dbReference type="PROSITE" id="PS00028">
    <property type="entry name" value="ZINC_FINGER_C2H2_1"/>
    <property type="match status" value="4"/>
</dbReference>
<organism evidence="10 11">
    <name type="scientific">Scleropages formosus</name>
    <name type="common">Asian bonytongue</name>
    <name type="synonym">Osteoglossum formosum</name>
    <dbReference type="NCBI Taxonomy" id="113540"/>
    <lineage>
        <taxon>Eukaryota</taxon>
        <taxon>Metazoa</taxon>
        <taxon>Chordata</taxon>
        <taxon>Craniata</taxon>
        <taxon>Vertebrata</taxon>
        <taxon>Euteleostomi</taxon>
        <taxon>Actinopterygii</taxon>
        <taxon>Neopterygii</taxon>
        <taxon>Teleostei</taxon>
        <taxon>Osteoglossocephala</taxon>
        <taxon>Osteoglossomorpha</taxon>
        <taxon>Osteoglossiformes</taxon>
        <taxon>Osteoglossidae</taxon>
        <taxon>Scleropages</taxon>
    </lineage>
</organism>
<dbReference type="Pfam" id="PF00096">
    <property type="entry name" value="zf-C2H2"/>
    <property type="match status" value="2"/>
</dbReference>
<feature type="region of interest" description="Disordered" evidence="8">
    <location>
        <begin position="160"/>
        <end position="222"/>
    </location>
</feature>
<protein>
    <submittedName>
        <fullName evidence="10">Zinc finger protein 438-like</fullName>
    </submittedName>
</protein>
<accession>A0A0P7V807</accession>
<evidence type="ECO:0000256" key="4">
    <source>
        <dbReference type="ARBA" id="ARBA00022771"/>
    </source>
</evidence>
<dbReference type="InterPro" id="IPR013087">
    <property type="entry name" value="Znf_C2H2_type"/>
</dbReference>
<evidence type="ECO:0000256" key="1">
    <source>
        <dbReference type="ARBA" id="ARBA00004123"/>
    </source>
</evidence>
<keyword evidence="2" id="KW-0479">Metal-binding</keyword>
<evidence type="ECO:0000259" key="9">
    <source>
        <dbReference type="PROSITE" id="PS50157"/>
    </source>
</evidence>
<evidence type="ECO:0000256" key="8">
    <source>
        <dbReference type="SAM" id="MobiDB-lite"/>
    </source>
</evidence>